<dbReference type="AlphaFoldDB" id="A0A6V8NVI2"/>
<evidence type="ECO:0000313" key="1">
    <source>
        <dbReference type="EMBL" id="GFP22496.1"/>
    </source>
</evidence>
<protein>
    <submittedName>
        <fullName evidence="1">Uncharacterized protein</fullName>
    </submittedName>
</protein>
<evidence type="ECO:0000313" key="2">
    <source>
        <dbReference type="Proteomes" id="UP000580051"/>
    </source>
</evidence>
<feature type="non-terminal residue" evidence="1">
    <location>
        <position position="1"/>
    </location>
</feature>
<proteinExistence type="predicted"/>
<gene>
    <name evidence="1" type="ORF">HKBW3S06_01724</name>
</gene>
<reference evidence="1 2" key="1">
    <citation type="journal article" date="2020" name="Front. Microbiol.">
        <title>Single-cell genomics of novel Actinobacteria with the Wood-Ljungdahl pathway discovered in a serpentinizing system.</title>
        <authorList>
            <person name="Merino N."/>
            <person name="Kawai M."/>
            <person name="Boyd E.S."/>
            <person name="Colman D.R."/>
            <person name="McGlynn S.E."/>
            <person name="Nealson K.H."/>
            <person name="Kurokawa K."/>
            <person name="Hongoh Y."/>
        </authorList>
    </citation>
    <scope>NUCLEOTIDE SEQUENCE [LARGE SCALE GENOMIC DNA]</scope>
    <source>
        <strain evidence="1 2">S06</strain>
    </source>
</reference>
<organism evidence="1 2">
    <name type="scientific">Candidatus Hakubella thermalkaliphila</name>
    <dbReference type="NCBI Taxonomy" id="2754717"/>
    <lineage>
        <taxon>Bacteria</taxon>
        <taxon>Bacillati</taxon>
        <taxon>Actinomycetota</taxon>
        <taxon>Actinomycetota incertae sedis</taxon>
        <taxon>Candidatus Hakubellales</taxon>
        <taxon>Candidatus Hakubellaceae</taxon>
        <taxon>Candidatus Hakubella</taxon>
    </lineage>
</organism>
<name>A0A6V8NVI2_9ACTN</name>
<dbReference type="EMBL" id="BLRV01000464">
    <property type="protein sequence ID" value="GFP22496.1"/>
    <property type="molecule type" value="Genomic_DNA"/>
</dbReference>
<comment type="caution">
    <text evidence="1">The sequence shown here is derived from an EMBL/GenBank/DDBJ whole genome shotgun (WGS) entry which is preliminary data.</text>
</comment>
<sequence length="41" mass="4832">INVGTQWRSYDLSTETENGKLKAIDLYKKRDETVRRSLFLS</sequence>
<dbReference type="Proteomes" id="UP000580051">
    <property type="component" value="Unassembled WGS sequence"/>
</dbReference>
<accession>A0A6V8NVI2</accession>